<dbReference type="CDD" id="cd00112">
    <property type="entry name" value="LDLa"/>
    <property type="match status" value="1"/>
</dbReference>
<dbReference type="PANTHER" id="PTHR10865:SF28">
    <property type="entry name" value="ELM2 DOMAIN-CONTAINING PROTEIN"/>
    <property type="match status" value="1"/>
</dbReference>
<feature type="compositionally biased region" description="Polar residues" evidence="8">
    <location>
        <begin position="1147"/>
        <end position="1156"/>
    </location>
</feature>
<dbReference type="PROSITE" id="PS50068">
    <property type="entry name" value="LDLRA_2"/>
    <property type="match status" value="2"/>
</dbReference>
<feature type="region of interest" description="Disordered" evidence="8">
    <location>
        <begin position="329"/>
        <end position="348"/>
    </location>
</feature>
<feature type="region of interest" description="Disordered" evidence="8">
    <location>
        <begin position="436"/>
        <end position="461"/>
    </location>
</feature>
<protein>
    <submittedName>
        <fullName evidence="12">Mesoderm induction early response protein</fullName>
    </submittedName>
</protein>
<keyword evidence="9" id="KW-0472">Membrane</keyword>
<comment type="caution">
    <text evidence="12">The sequence shown here is derived from an EMBL/GenBank/DDBJ whole genome shotgun (WGS) entry which is preliminary data.</text>
</comment>
<dbReference type="InterPro" id="IPR036055">
    <property type="entry name" value="LDL_receptor-like_sf"/>
</dbReference>
<dbReference type="GO" id="GO:0008270">
    <property type="term" value="F:zinc ion binding"/>
    <property type="evidence" value="ECO:0007669"/>
    <property type="project" value="UniProtKB-KW"/>
</dbReference>
<dbReference type="InterPro" id="IPR000949">
    <property type="entry name" value="ELM2_dom"/>
</dbReference>
<dbReference type="CTD" id="36344657"/>
<evidence type="ECO:0000256" key="3">
    <source>
        <dbReference type="ARBA" id="ARBA00022833"/>
    </source>
</evidence>
<dbReference type="OrthoDB" id="5916873at2759"/>
<feature type="region of interest" description="Disordered" evidence="8">
    <location>
        <begin position="841"/>
        <end position="885"/>
    </location>
</feature>
<dbReference type="CDD" id="cd11661">
    <property type="entry name" value="SANT_MTA3_like"/>
    <property type="match status" value="1"/>
</dbReference>
<reference evidence="12 13" key="1">
    <citation type="journal article" date="2013" name="Nat. Genet.">
        <title>The genome of the hydatid tapeworm Echinococcus granulosus.</title>
        <authorList>
            <person name="Zheng H."/>
            <person name="Zhang W."/>
            <person name="Zhang L."/>
            <person name="Zhang Z."/>
            <person name="Li J."/>
            <person name="Lu G."/>
            <person name="Zhu Y."/>
            <person name="Wang Y."/>
            <person name="Huang Y."/>
            <person name="Liu J."/>
            <person name="Kang H."/>
            <person name="Chen J."/>
            <person name="Wang L."/>
            <person name="Chen A."/>
            <person name="Yu S."/>
            <person name="Gao Z."/>
            <person name="Jin L."/>
            <person name="Gu W."/>
            <person name="Wang Z."/>
            <person name="Zhao L."/>
            <person name="Shi B."/>
            <person name="Wen H."/>
            <person name="Lin R."/>
            <person name="Jones M.K."/>
            <person name="Brejova B."/>
            <person name="Vinar T."/>
            <person name="Zhao G."/>
            <person name="McManus D.P."/>
            <person name="Chen Z."/>
            <person name="Zhou Y."/>
            <person name="Wang S."/>
        </authorList>
    </citation>
    <scope>NUCLEOTIDE SEQUENCE [LARGE SCALE GENOMIC DNA]</scope>
</reference>
<evidence type="ECO:0000313" key="13">
    <source>
        <dbReference type="Proteomes" id="UP000019149"/>
    </source>
</evidence>
<dbReference type="GO" id="GO:0042826">
    <property type="term" value="F:histone deacetylase binding"/>
    <property type="evidence" value="ECO:0007669"/>
    <property type="project" value="TreeGrafter"/>
</dbReference>
<dbReference type="InterPro" id="IPR009057">
    <property type="entry name" value="Homeodomain-like_sf"/>
</dbReference>
<feature type="domain" description="ELM2" evidence="10">
    <location>
        <begin position="925"/>
        <end position="1018"/>
    </location>
</feature>
<dbReference type="SMART" id="SM01189">
    <property type="entry name" value="ELM2"/>
    <property type="match status" value="1"/>
</dbReference>
<feature type="compositionally biased region" description="Acidic residues" evidence="8">
    <location>
        <begin position="713"/>
        <end position="725"/>
    </location>
</feature>
<gene>
    <name evidence="12" type="ORF">EGR_08942</name>
</gene>
<evidence type="ECO:0000256" key="5">
    <source>
        <dbReference type="ARBA" id="ARBA00023157"/>
    </source>
</evidence>
<feature type="compositionally biased region" description="Basic residues" evidence="8">
    <location>
        <begin position="440"/>
        <end position="449"/>
    </location>
</feature>
<dbReference type="Gene3D" id="1.10.10.60">
    <property type="entry name" value="Homeodomain-like"/>
    <property type="match status" value="1"/>
</dbReference>
<evidence type="ECO:0000313" key="12">
    <source>
        <dbReference type="EMBL" id="EUB56194.1"/>
    </source>
</evidence>
<comment type="caution">
    <text evidence="7">Lacks conserved residue(s) required for the propagation of feature annotation.</text>
</comment>
<feature type="compositionally biased region" description="Acidic residues" evidence="8">
    <location>
        <begin position="846"/>
        <end position="881"/>
    </location>
</feature>
<keyword evidence="9" id="KW-1133">Transmembrane helix</keyword>
<dbReference type="STRING" id="6210.W6URZ0"/>
<keyword evidence="1" id="KW-0479">Metal-binding</keyword>
<feature type="transmembrane region" description="Helical" evidence="9">
    <location>
        <begin position="300"/>
        <end position="321"/>
    </location>
</feature>
<evidence type="ECO:0000259" key="10">
    <source>
        <dbReference type="PROSITE" id="PS51156"/>
    </source>
</evidence>
<feature type="domain" description="SANT" evidence="11">
    <location>
        <begin position="1026"/>
        <end position="1078"/>
    </location>
</feature>
<dbReference type="InterPro" id="IPR017884">
    <property type="entry name" value="SANT_dom"/>
</dbReference>
<dbReference type="FunFam" id="1.10.10.60:FF:000012">
    <property type="entry name" value="Metastasis-associated 1 family, member 3"/>
    <property type="match status" value="1"/>
</dbReference>
<dbReference type="GO" id="GO:0003677">
    <property type="term" value="F:DNA binding"/>
    <property type="evidence" value="ECO:0007669"/>
    <property type="project" value="UniProtKB-KW"/>
</dbReference>
<feature type="compositionally biased region" description="Polar residues" evidence="8">
    <location>
        <begin position="1168"/>
        <end position="1180"/>
    </location>
</feature>
<keyword evidence="3" id="KW-0862">Zinc</keyword>
<dbReference type="PANTHER" id="PTHR10865">
    <property type="entry name" value="METASTASIS-ASSOCIATED PROTEIN AND MESODERM INDUCTION EARLY RESPONSE PROTEIN"/>
    <property type="match status" value="1"/>
</dbReference>
<evidence type="ECO:0000256" key="4">
    <source>
        <dbReference type="ARBA" id="ARBA00023125"/>
    </source>
</evidence>
<dbReference type="AlphaFoldDB" id="W6URZ0"/>
<dbReference type="GO" id="GO:0003714">
    <property type="term" value="F:transcription corepressor activity"/>
    <property type="evidence" value="ECO:0007669"/>
    <property type="project" value="TreeGrafter"/>
</dbReference>
<organism evidence="12 13">
    <name type="scientific">Echinococcus granulosus</name>
    <name type="common">Hydatid tapeworm</name>
    <dbReference type="NCBI Taxonomy" id="6210"/>
    <lineage>
        <taxon>Eukaryota</taxon>
        <taxon>Metazoa</taxon>
        <taxon>Spiralia</taxon>
        <taxon>Lophotrochozoa</taxon>
        <taxon>Platyhelminthes</taxon>
        <taxon>Cestoda</taxon>
        <taxon>Eucestoda</taxon>
        <taxon>Cyclophyllidea</taxon>
        <taxon>Taeniidae</taxon>
        <taxon>Echinococcus</taxon>
        <taxon>Echinococcus granulosus group</taxon>
    </lineage>
</organism>
<feature type="region of interest" description="Disordered" evidence="8">
    <location>
        <begin position="1121"/>
        <end position="1180"/>
    </location>
</feature>
<evidence type="ECO:0000256" key="9">
    <source>
        <dbReference type="SAM" id="Phobius"/>
    </source>
</evidence>
<dbReference type="Pfam" id="PF01448">
    <property type="entry name" value="ELM2"/>
    <property type="match status" value="1"/>
</dbReference>
<dbReference type="SMART" id="SM00192">
    <property type="entry name" value="LDLa"/>
    <property type="match status" value="2"/>
</dbReference>
<keyword evidence="2" id="KW-0863">Zinc-finger</keyword>
<evidence type="ECO:0000256" key="6">
    <source>
        <dbReference type="ARBA" id="ARBA00023242"/>
    </source>
</evidence>
<dbReference type="EMBL" id="APAU02000125">
    <property type="protein sequence ID" value="EUB56194.1"/>
    <property type="molecule type" value="Genomic_DNA"/>
</dbReference>
<accession>W6URZ0</accession>
<dbReference type="GO" id="GO:0000122">
    <property type="term" value="P:negative regulation of transcription by RNA polymerase II"/>
    <property type="evidence" value="ECO:0007669"/>
    <property type="project" value="TreeGrafter"/>
</dbReference>
<evidence type="ECO:0000256" key="7">
    <source>
        <dbReference type="PROSITE-ProRule" id="PRU00124"/>
    </source>
</evidence>
<dbReference type="GO" id="GO:0005654">
    <property type="term" value="C:nucleoplasm"/>
    <property type="evidence" value="ECO:0007669"/>
    <property type="project" value="TreeGrafter"/>
</dbReference>
<dbReference type="KEGG" id="egl:EGR_08942"/>
<keyword evidence="9" id="KW-0812">Transmembrane</keyword>
<dbReference type="InterPro" id="IPR002172">
    <property type="entry name" value="LDrepeatLR_classA_rpt"/>
</dbReference>
<dbReference type="GeneID" id="36344657"/>
<keyword evidence="13" id="KW-1185">Reference proteome</keyword>
<sequence length="1180" mass="129441">MTGHEGSRAEEDLRFLKNETHVWEFKAANTGQIVIRKRYVHLFPGDELTIFDDFADSKTELARYSKWNSSASKVISSGDSITLELTNNANLSVPVLEDASHIFGFNFTLEEAGFCSPNDSDRASCEFPQEQRCYSVAEDRCDGSWDCPLNGLDEISCSCPSVTEFACADFSVSGSCYSLAQRCDGVYHCTDKSDEASGVMMNCLESQCSLEALRFLCVPLNSSARVAGECVPLERICDDHLDCANGVDEAPYLCRSSEPAKSSSVVAAIAQLFAAQVAQEAVKEAAAAALSRVDSRLRTLLTYVLSALFGPLLIVLTVGLVCRSSAASSATGRRSAEETRRARQQARFNSPIQRLIRDEIRRRPPPPTYEEALNNSLFEEPILEGVVPPPPPEPLPGALSQDRIAAVRELSMKPTPTRVDVAISCNLLGDVINPPSTHNQHYRRRRRRPLLASPSSPSTQLMSTMLATPTAIEEGEVEGVPQSSMEGGSGQGLLGRWFVSTLGSWRRAGSGNGVDDGGSRRDYEQPEISEATVVSSMHEEEGIEDEYASITSRRESINGEDEEEADEGVWKCKLIVFFKCQRTSIKLGNRYAVDIISCFPFCRCMRILNFHINMIFLWKLSLASAWVIVFAKSVGGAPMEGELLLEATTTAVAGGELENIVVETSQDGGDNDGHRSYISSKSSFFQSQMSESTTTGAGGFGREDGNVEFINLDEDTDTGDSEFEPPEGSGVQDDDSIAAEEDVADEEEVNGLMRESEMSLSELLASYGLPASAIPVETVSSTMNTSTSGERAITRKRRYNGSATQAPIEASVTVQSSSNGTVHPPAQIKSTGMRAIEIDLTSSNGEAEEELVDDVVMDDEADDDADVDEDEDDDDDEEEVGSDCKNHTVSLWCQALAAGDSPPAYNSEEDEDYLPNVEGEGDWRGEMRVGDEYQASVPSTPPPVNLRTDSHLGVEARMLWKPSHLSEVEVEHYQQNYSRILALSAPTTRVPDDEEALFLLLRCSFDPDEALSRLQMKPVQPTEILPYLETWSESDCTAFEKGFIAFNKNFFQIQQSKLRHKTVGELVHFYYLWKKTARHDEFVRLYRREKKKPLHPGITDFMDCLMREQLSVVAGLPDEAGDLEPDCQNKSQAQVTPPKAELPTPSIHATSSTNAIGPSDRGEAPSQYALTVNRGSSAEN</sequence>
<feature type="region of interest" description="Disordered" evidence="8">
    <location>
        <begin position="713"/>
        <end position="736"/>
    </location>
</feature>
<dbReference type="PROSITE" id="PS51293">
    <property type="entry name" value="SANT"/>
    <property type="match status" value="1"/>
</dbReference>
<evidence type="ECO:0000259" key="11">
    <source>
        <dbReference type="PROSITE" id="PS51293"/>
    </source>
</evidence>
<keyword evidence="6" id="KW-0539">Nucleus</keyword>
<dbReference type="SUPFAM" id="SSF46689">
    <property type="entry name" value="Homeodomain-like"/>
    <property type="match status" value="1"/>
</dbReference>
<dbReference type="PROSITE" id="PS51156">
    <property type="entry name" value="ELM2"/>
    <property type="match status" value="1"/>
</dbReference>
<proteinExistence type="predicted"/>
<name>W6URZ0_ECHGR</name>
<dbReference type="Proteomes" id="UP000019149">
    <property type="component" value="Unassembled WGS sequence"/>
</dbReference>
<evidence type="ECO:0000256" key="8">
    <source>
        <dbReference type="SAM" id="MobiDB-lite"/>
    </source>
</evidence>
<dbReference type="InterPro" id="IPR040138">
    <property type="entry name" value="MIER/MTA"/>
</dbReference>
<keyword evidence="5" id="KW-1015">Disulfide bond</keyword>
<dbReference type="PRINTS" id="PR00261">
    <property type="entry name" value="LDLRECEPTOR"/>
</dbReference>
<dbReference type="RefSeq" id="XP_024347390.1">
    <property type="nucleotide sequence ID" value="XM_024498191.1"/>
</dbReference>
<keyword evidence="4" id="KW-0238">DNA-binding</keyword>
<evidence type="ECO:0000256" key="1">
    <source>
        <dbReference type="ARBA" id="ARBA00022723"/>
    </source>
</evidence>
<evidence type="ECO:0000256" key="2">
    <source>
        <dbReference type="ARBA" id="ARBA00022771"/>
    </source>
</evidence>
<dbReference type="Gene3D" id="4.10.400.10">
    <property type="entry name" value="Low-density Lipoprotein Receptor"/>
    <property type="match status" value="2"/>
</dbReference>
<dbReference type="SUPFAM" id="SSF57424">
    <property type="entry name" value="LDL receptor-like module"/>
    <property type="match status" value="2"/>
</dbReference>